<evidence type="ECO:0000313" key="3">
    <source>
        <dbReference type="Proteomes" id="UP000708576"/>
    </source>
</evidence>
<name>A0ABS5JQJ8_9BACT</name>
<gene>
    <name evidence="2" type="ORF">KEM10_02005</name>
</gene>
<dbReference type="SUPFAM" id="SSF56935">
    <property type="entry name" value="Porins"/>
    <property type="match status" value="1"/>
</dbReference>
<feature type="chain" id="PRO_5047094391" evidence="1">
    <location>
        <begin position="21"/>
        <end position="353"/>
    </location>
</feature>
<sequence>MKKIFSTIVLGLALGFFATAQEEEKPGLEISGSVDTYFKYDFSGESQIPTSFASDQNSVSIGMIDLGLSQTVGKASFVGEISFGPRGQAQSLVQGEYGSFNIQNLYVSYALSDVVSLTAGYMGTFVGYEVISPAANFNYSTSYLFTSGPFQNAGIKADFALADNFGLMVGLFNDWNIYTDFNGVSDIGAQVYYSPADGMDIYLNAIHGYNDDAIYMGAPGKSTEIDLTAGFQLSDAFYLGVNAATATYELNDGSDEKGGFSGIALYPQYSFSDKVALGYRGEYFMLKDTEIGDMTYDGSNVLSNTFTLNYYAGPLTFSTELRFDSASEEWFYDSDNEPTKSATQFLLAAIYSF</sequence>
<proteinExistence type="predicted"/>
<dbReference type="Gene3D" id="2.40.160.10">
    <property type="entry name" value="Porin"/>
    <property type="match status" value="1"/>
</dbReference>
<dbReference type="Pfam" id="PF07642">
    <property type="entry name" value="BBP2"/>
    <property type="match status" value="1"/>
</dbReference>
<dbReference type="Proteomes" id="UP000708576">
    <property type="component" value="Unassembled WGS sequence"/>
</dbReference>
<organism evidence="2 3">
    <name type="scientific">Carboxylicivirga linearis</name>
    <dbReference type="NCBI Taxonomy" id="1628157"/>
    <lineage>
        <taxon>Bacteria</taxon>
        <taxon>Pseudomonadati</taxon>
        <taxon>Bacteroidota</taxon>
        <taxon>Bacteroidia</taxon>
        <taxon>Marinilabiliales</taxon>
        <taxon>Marinilabiliaceae</taxon>
        <taxon>Carboxylicivirga</taxon>
    </lineage>
</organism>
<evidence type="ECO:0000313" key="2">
    <source>
        <dbReference type="EMBL" id="MBS2097032.1"/>
    </source>
</evidence>
<feature type="signal peptide" evidence="1">
    <location>
        <begin position="1"/>
        <end position="20"/>
    </location>
</feature>
<dbReference type="InterPro" id="IPR023614">
    <property type="entry name" value="Porin_dom_sf"/>
</dbReference>
<evidence type="ECO:0000256" key="1">
    <source>
        <dbReference type="SAM" id="SignalP"/>
    </source>
</evidence>
<accession>A0ABS5JQJ8</accession>
<keyword evidence="1" id="KW-0732">Signal</keyword>
<keyword evidence="3" id="KW-1185">Reference proteome</keyword>
<reference evidence="2 3" key="1">
    <citation type="journal article" date="2015" name="Int. J. Syst. Evol. Microbiol.">
        <title>Carboxylicivirga linearis sp. nov., isolated from a sea cucumber culture pond.</title>
        <authorList>
            <person name="Wang F.Q."/>
            <person name="Zhou Y.X."/>
            <person name="Lin X.Z."/>
            <person name="Chen G.J."/>
            <person name="Du Z.J."/>
        </authorList>
    </citation>
    <scope>NUCLEOTIDE SEQUENCE [LARGE SCALE GENOMIC DNA]</scope>
    <source>
        <strain evidence="2 3">FB218</strain>
    </source>
</reference>
<protein>
    <submittedName>
        <fullName evidence="2">Porin</fullName>
    </submittedName>
</protein>
<comment type="caution">
    <text evidence="2">The sequence shown here is derived from an EMBL/GenBank/DDBJ whole genome shotgun (WGS) entry which is preliminary data.</text>
</comment>
<dbReference type="RefSeq" id="WP_212212790.1">
    <property type="nucleotide sequence ID" value="NZ_JAGUCO010000001.1"/>
</dbReference>
<dbReference type="EMBL" id="JAGUCO010000001">
    <property type="protein sequence ID" value="MBS2097032.1"/>
    <property type="molecule type" value="Genomic_DNA"/>
</dbReference>
<dbReference type="InterPro" id="IPR011486">
    <property type="entry name" value="BBP2"/>
</dbReference>